<dbReference type="KEGG" id="ppi:YSA_06356"/>
<sequence length="42" mass="4634">MQETGVESGDAKPYEQMESGAFHLIKVLNKVLSSHPENESDT</sequence>
<organism evidence="1 2">
    <name type="scientific">Pseudomonas putida ND6</name>
    <dbReference type="NCBI Taxonomy" id="231023"/>
    <lineage>
        <taxon>Bacteria</taxon>
        <taxon>Pseudomonadati</taxon>
        <taxon>Pseudomonadota</taxon>
        <taxon>Gammaproteobacteria</taxon>
        <taxon>Pseudomonadales</taxon>
        <taxon>Pseudomonadaceae</taxon>
        <taxon>Pseudomonas</taxon>
    </lineage>
</organism>
<proteinExistence type="predicted"/>
<accession>I3UXH1</accession>
<reference evidence="1 2" key="1">
    <citation type="journal article" date="2012" name="J. Bacteriol.">
        <title>Complete Genome Sequence of the Naphthalene-Degrading Pseudomonas putida Strain ND6.</title>
        <authorList>
            <person name="Li S."/>
            <person name="Zhao H."/>
            <person name="Li Y."/>
            <person name="Niu S."/>
            <person name="Cai B."/>
        </authorList>
    </citation>
    <scope>NUCLEOTIDE SEQUENCE [LARGE SCALE GENOMIC DNA]</scope>
    <source>
        <strain evidence="1 2">ND6</strain>
    </source>
</reference>
<dbReference type="Proteomes" id="UP000005268">
    <property type="component" value="Chromosome"/>
</dbReference>
<dbReference type="HOGENOM" id="CLU_3256628_0_0_6"/>
<protein>
    <submittedName>
        <fullName evidence="1">Uncharacterized protein</fullName>
    </submittedName>
</protein>
<gene>
    <name evidence="1" type="ORF">YSA_06356</name>
</gene>
<name>I3UXH1_PSEPU</name>
<dbReference type="EMBL" id="CP003588">
    <property type="protein sequence ID" value="AFK70192.1"/>
    <property type="molecule type" value="Genomic_DNA"/>
</dbReference>
<evidence type="ECO:0000313" key="1">
    <source>
        <dbReference type="EMBL" id="AFK70192.1"/>
    </source>
</evidence>
<evidence type="ECO:0000313" key="2">
    <source>
        <dbReference type="Proteomes" id="UP000005268"/>
    </source>
</evidence>
<dbReference type="AlphaFoldDB" id="I3UXH1"/>